<protein>
    <submittedName>
        <fullName evidence="10">DUF4982 domain-containing protein</fullName>
    </submittedName>
</protein>
<dbReference type="GO" id="GO:0004553">
    <property type="term" value="F:hydrolase activity, hydrolyzing O-glycosyl compounds"/>
    <property type="evidence" value="ECO:0007669"/>
    <property type="project" value="InterPro"/>
</dbReference>
<evidence type="ECO:0000259" key="6">
    <source>
        <dbReference type="Pfam" id="PF02836"/>
    </source>
</evidence>
<comment type="caution">
    <text evidence="10">The sequence shown here is derived from an EMBL/GenBank/DDBJ whole genome shotgun (WGS) entry which is preliminary data.</text>
</comment>
<evidence type="ECO:0000256" key="4">
    <source>
        <dbReference type="SAM" id="SignalP"/>
    </source>
</evidence>
<feature type="domain" description="Glycoside hydrolase family 2 catalytic" evidence="6">
    <location>
        <begin position="309"/>
        <end position="527"/>
    </location>
</feature>
<dbReference type="RefSeq" id="WP_171609850.1">
    <property type="nucleotide sequence ID" value="NZ_WHPF01000021.1"/>
</dbReference>
<evidence type="ECO:0000256" key="3">
    <source>
        <dbReference type="ARBA" id="ARBA00023295"/>
    </source>
</evidence>
<dbReference type="InterPro" id="IPR036156">
    <property type="entry name" value="Beta-gal/glucu_dom_sf"/>
</dbReference>
<dbReference type="Gene3D" id="2.60.40.10">
    <property type="entry name" value="Immunoglobulins"/>
    <property type="match status" value="3"/>
</dbReference>
<dbReference type="InterPro" id="IPR006104">
    <property type="entry name" value="Glyco_hydro_2_N"/>
</dbReference>
<dbReference type="InterPro" id="IPR048229">
    <property type="entry name" value="GalB-like"/>
</dbReference>
<evidence type="ECO:0000313" key="10">
    <source>
        <dbReference type="EMBL" id="NNV57897.1"/>
    </source>
</evidence>
<dbReference type="InterPro" id="IPR006103">
    <property type="entry name" value="Glyco_hydro_2_cat"/>
</dbReference>
<dbReference type="Gene3D" id="2.60.120.260">
    <property type="entry name" value="Galactose-binding domain-like"/>
    <property type="match status" value="1"/>
</dbReference>
<dbReference type="PANTHER" id="PTHR42732:SF1">
    <property type="entry name" value="BETA-MANNOSIDASE"/>
    <property type="match status" value="1"/>
</dbReference>
<evidence type="ECO:0000259" key="7">
    <source>
        <dbReference type="Pfam" id="PF02837"/>
    </source>
</evidence>
<accession>A0A8J8FIC0</accession>
<keyword evidence="2" id="KW-0378">Hydrolase</keyword>
<dbReference type="GO" id="GO:0005975">
    <property type="term" value="P:carbohydrate metabolic process"/>
    <property type="evidence" value="ECO:0007669"/>
    <property type="project" value="InterPro"/>
</dbReference>
<feature type="domain" description="DUF4982" evidence="8">
    <location>
        <begin position="636"/>
        <end position="694"/>
    </location>
</feature>
<proteinExistence type="inferred from homology"/>
<feature type="domain" description="Glycoside hydrolase family 2 immunoglobulin-like beta-sandwich" evidence="5">
    <location>
        <begin position="193"/>
        <end position="300"/>
    </location>
</feature>
<feature type="signal peptide" evidence="4">
    <location>
        <begin position="1"/>
        <end position="23"/>
    </location>
</feature>
<dbReference type="InterPro" id="IPR008979">
    <property type="entry name" value="Galactose-bd-like_sf"/>
</dbReference>
<name>A0A8J8FIC0_9BACT</name>
<dbReference type="InterPro" id="IPR040605">
    <property type="entry name" value="Glyco_hydro2_dom5"/>
</dbReference>
<dbReference type="SUPFAM" id="SSF51445">
    <property type="entry name" value="(Trans)glycosidases"/>
    <property type="match status" value="1"/>
</dbReference>
<keyword evidence="3" id="KW-0326">Glycosidase</keyword>
<dbReference type="InterPro" id="IPR032311">
    <property type="entry name" value="DUF4982"/>
</dbReference>
<dbReference type="SUPFAM" id="SSF49303">
    <property type="entry name" value="beta-Galactosidase/glucuronidase domain"/>
    <property type="match status" value="1"/>
</dbReference>
<dbReference type="InterPro" id="IPR023232">
    <property type="entry name" value="Glyco_hydro_2_AS"/>
</dbReference>
<dbReference type="InterPro" id="IPR017853">
    <property type="entry name" value="GH"/>
</dbReference>
<feature type="chain" id="PRO_5035215605" evidence="4">
    <location>
        <begin position="24"/>
        <end position="814"/>
    </location>
</feature>
<dbReference type="InterPro" id="IPR013783">
    <property type="entry name" value="Ig-like_fold"/>
</dbReference>
<reference evidence="10" key="1">
    <citation type="submission" date="2019-10" db="EMBL/GenBank/DDBJ databases">
        <title>Draft genome sequence of Panacibacter sp. KCS-6.</title>
        <authorList>
            <person name="Yim K.J."/>
        </authorList>
    </citation>
    <scope>NUCLEOTIDE SEQUENCE</scope>
    <source>
        <strain evidence="10">KCS-6</strain>
    </source>
</reference>
<dbReference type="Gene3D" id="3.20.20.80">
    <property type="entry name" value="Glycosidases"/>
    <property type="match status" value="1"/>
</dbReference>
<organism evidence="10 11">
    <name type="scientific">Limnovirga soli</name>
    <dbReference type="NCBI Taxonomy" id="2656915"/>
    <lineage>
        <taxon>Bacteria</taxon>
        <taxon>Pseudomonadati</taxon>
        <taxon>Bacteroidota</taxon>
        <taxon>Chitinophagia</taxon>
        <taxon>Chitinophagales</taxon>
        <taxon>Chitinophagaceae</taxon>
        <taxon>Limnovirga</taxon>
    </lineage>
</organism>
<keyword evidence="4" id="KW-0732">Signal</keyword>
<feature type="domain" description="Glycoside hydrolase family 2" evidence="9">
    <location>
        <begin position="708"/>
        <end position="809"/>
    </location>
</feature>
<dbReference type="EMBL" id="WHPF01000021">
    <property type="protein sequence ID" value="NNV57897.1"/>
    <property type="molecule type" value="Genomic_DNA"/>
</dbReference>
<dbReference type="Pfam" id="PF02837">
    <property type="entry name" value="Glyco_hydro_2_N"/>
    <property type="match status" value="1"/>
</dbReference>
<evidence type="ECO:0000256" key="2">
    <source>
        <dbReference type="ARBA" id="ARBA00022801"/>
    </source>
</evidence>
<feature type="domain" description="Glycosyl hydrolases family 2 sugar binding" evidence="7">
    <location>
        <begin position="88"/>
        <end position="183"/>
    </location>
</feature>
<dbReference type="AlphaFoldDB" id="A0A8J8FIC0"/>
<evidence type="ECO:0000313" key="11">
    <source>
        <dbReference type="Proteomes" id="UP000598971"/>
    </source>
</evidence>
<dbReference type="Pfam" id="PF02836">
    <property type="entry name" value="Glyco_hydro_2_C"/>
    <property type="match status" value="1"/>
</dbReference>
<evidence type="ECO:0000256" key="1">
    <source>
        <dbReference type="ARBA" id="ARBA00007401"/>
    </source>
</evidence>
<evidence type="ECO:0000259" key="8">
    <source>
        <dbReference type="Pfam" id="PF16355"/>
    </source>
</evidence>
<dbReference type="PROSITE" id="PS00608">
    <property type="entry name" value="GLYCOSYL_HYDROL_F2_2"/>
    <property type="match status" value="1"/>
</dbReference>
<dbReference type="Pfam" id="PF18565">
    <property type="entry name" value="Glyco_hydro2_C5"/>
    <property type="match status" value="1"/>
</dbReference>
<dbReference type="Pfam" id="PF16355">
    <property type="entry name" value="DUF4982"/>
    <property type="match status" value="1"/>
</dbReference>
<dbReference type="PRINTS" id="PR00132">
    <property type="entry name" value="GLHYDRLASE2"/>
</dbReference>
<dbReference type="Proteomes" id="UP000598971">
    <property type="component" value="Unassembled WGS sequence"/>
</dbReference>
<dbReference type="PANTHER" id="PTHR42732">
    <property type="entry name" value="BETA-GALACTOSIDASE"/>
    <property type="match status" value="1"/>
</dbReference>
<sequence>MIQIKNYLLLLFISLIAVVNSNAQSTVTRSTNFNNNWKFYLGEDKDAQGTAFNDAAWRTLNLPHDWSIELPFDKSSPTGTGGGALRGGVGWYRKTFVLPDMTKGQHVFIDFDGVYCNSEVFINGHSLGIRPNGYIGFRYELTPYLQYGNAKNVLAVKVNNDPQPNSRWYSGSGIYRNVWLVTTGNVFVDHWGTYISTPFIDDKFAKVQIQTAIKNVSDKKATIQIKHTIYDATNKVVAGSSSGAVQFNIEAGGVLKDSIFIPLPHPHLWSVNDPYLYKVETQITRNGKIEDRYTTTFGIRSCKFDVNDGFSLNGQHLKIRGVCMHHDLGCLGTAINTDAIERQLRILKEMGCNAIRTSHNPPAPELLELCDKMGFLVMDEAFDIWKKAKNPYDYHLSWDQWHIRDLQDQVQRDRNHPSVIIWSAGNEIPEQWGDSTDNSGTLISKELAATIQAMDSTRPIVTANNETASWNKLLVSGAFDITGYNYHHSEYADVLKKWPGKPFISTEAVSALQTRGSYDMPSDSIRRWPVRWDIPLTTGNADTTCSAYDNCSAPWGSTHEETMKVVEKYNHISGLFVWTGFDYIGEPTPYEWPARSAYFGIVDLAGFPKDVYYMYQSVWTNKTVLHLLPHWNWRTGDTIDVWAYYSNADEVELYLNGKSLGIRKKMGDDLHVVWKTIFEPGTLKAVSRKNGQIVKEETIKTAGAPAGIQLLTDKKSISPDGTSLAFISVQVVDKEGNPVPYAANDIQFTVSGEGFIAGVDNGSQTSMESFKANHRKAFNGKCLLVVQSKDKAGNIAIRATSSGLAAASLSIGVQ</sequence>
<dbReference type="InterPro" id="IPR006102">
    <property type="entry name" value="Ig-like_GH2"/>
</dbReference>
<dbReference type="InterPro" id="IPR006101">
    <property type="entry name" value="Glyco_hydro_2"/>
</dbReference>
<evidence type="ECO:0000259" key="5">
    <source>
        <dbReference type="Pfam" id="PF00703"/>
    </source>
</evidence>
<gene>
    <name evidence="10" type="ORF">GD597_20705</name>
</gene>
<dbReference type="SUPFAM" id="SSF49785">
    <property type="entry name" value="Galactose-binding domain-like"/>
    <property type="match status" value="1"/>
</dbReference>
<dbReference type="NCBIfam" id="NF041463">
    <property type="entry name" value="GalB"/>
    <property type="match status" value="1"/>
</dbReference>
<evidence type="ECO:0000259" key="9">
    <source>
        <dbReference type="Pfam" id="PF18565"/>
    </source>
</evidence>
<comment type="similarity">
    <text evidence="1">Belongs to the glycosyl hydrolase 2 family.</text>
</comment>
<keyword evidence="11" id="KW-1185">Reference proteome</keyword>
<dbReference type="InterPro" id="IPR051913">
    <property type="entry name" value="GH2_Domain-Containing"/>
</dbReference>
<dbReference type="Pfam" id="PF00703">
    <property type="entry name" value="Glyco_hydro_2"/>
    <property type="match status" value="1"/>
</dbReference>